<dbReference type="Proteomes" id="UP000332933">
    <property type="component" value="Unassembled WGS sequence"/>
</dbReference>
<evidence type="ECO:0000313" key="2">
    <source>
        <dbReference type="EMBL" id="KAF0688093.1"/>
    </source>
</evidence>
<dbReference type="AlphaFoldDB" id="A0A485LJ95"/>
<evidence type="ECO:0000256" key="1">
    <source>
        <dbReference type="SAM" id="MobiDB-lite"/>
    </source>
</evidence>
<feature type="region of interest" description="Disordered" evidence="1">
    <location>
        <begin position="224"/>
        <end position="263"/>
    </location>
</feature>
<feature type="compositionally biased region" description="Basic and acidic residues" evidence="1">
    <location>
        <begin position="1"/>
        <end position="13"/>
    </location>
</feature>
<name>A0A485LJ95_9STRA</name>
<feature type="region of interest" description="Disordered" evidence="1">
    <location>
        <begin position="180"/>
        <end position="200"/>
    </location>
</feature>
<reference evidence="3 4" key="1">
    <citation type="submission" date="2019-03" db="EMBL/GenBank/DDBJ databases">
        <authorList>
            <person name="Gaulin E."/>
            <person name="Dumas B."/>
        </authorList>
    </citation>
    <scope>NUCLEOTIDE SEQUENCE [LARGE SCALE GENOMIC DNA]</scope>
    <source>
        <strain evidence="3">CBS 568.67</strain>
    </source>
</reference>
<organism evidence="3 4">
    <name type="scientific">Aphanomyces stellatus</name>
    <dbReference type="NCBI Taxonomy" id="120398"/>
    <lineage>
        <taxon>Eukaryota</taxon>
        <taxon>Sar</taxon>
        <taxon>Stramenopiles</taxon>
        <taxon>Oomycota</taxon>
        <taxon>Saprolegniomycetes</taxon>
        <taxon>Saprolegniales</taxon>
        <taxon>Verrucalvaceae</taxon>
        <taxon>Aphanomyces</taxon>
    </lineage>
</organism>
<gene>
    <name evidence="3" type="primary">Aste57867_20254</name>
    <name evidence="2" type="ORF">As57867_020188</name>
    <name evidence="3" type="ORF">ASTE57867_20254</name>
</gene>
<dbReference type="EMBL" id="CAADRA010006790">
    <property type="protein sequence ID" value="VFT96944.1"/>
    <property type="molecule type" value="Genomic_DNA"/>
</dbReference>
<feature type="compositionally biased region" description="Basic residues" evidence="1">
    <location>
        <begin position="16"/>
        <end position="25"/>
    </location>
</feature>
<accession>A0A485LJ95</accession>
<evidence type="ECO:0000313" key="3">
    <source>
        <dbReference type="EMBL" id="VFT96944.1"/>
    </source>
</evidence>
<dbReference type="OrthoDB" id="68990at2759"/>
<keyword evidence="4" id="KW-1185">Reference proteome</keyword>
<evidence type="ECO:0000313" key="4">
    <source>
        <dbReference type="Proteomes" id="UP000332933"/>
    </source>
</evidence>
<reference evidence="2" key="2">
    <citation type="submission" date="2019-06" db="EMBL/GenBank/DDBJ databases">
        <title>Genomics analysis of Aphanomyces spp. identifies a new class of oomycete effector associated with host adaptation.</title>
        <authorList>
            <person name="Gaulin E."/>
        </authorList>
    </citation>
    <scope>NUCLEOTIDE SEQUENCE</scope>
    <source>
        <strain evidence="2">CBS 578.67</strain>
    </source>
</reference>
<protein>
    <submittedName>
        <fullName evidence="3">Aste57867_20254 protein</fullName>
    </submittedName>
</protein>
<proteinExistence type="predicted"/>
<feature type="compositionally biased region" description="Low complexity" evidence="1">
    <location>
        <begin position="183"/>
        <end position="192"/>
    </location>
</feature>
<sequence length="365" mass="40596">MESTEDVRVEASTHRTAWKQRRKPKVAPAATETRVVDDDDDDEIVYSTLQRYATDENATTHRRHRRQSNHVDRLYDQFVAQPTQVAGPMRTAMALEMVAKAMRRVTEVSSSVADIVMQTLVEAIYCDYDPAKDLVENTRFADKDIPAIPRPTRRKDAVVLDIQAMAQQWNDLVLQNHAVDTRSSSSSSSSPSSPNPATTTTLTACLDVLPPLIQSELASLLRHRFPSSPNDERGESTAPLDRIPHDPCDDDGDPPPDGLPPLKTTTFDIPAYDHLAFDPHEGTYHNQAHPLEDLVTELVSIYRLLSTDGHVLRRRALHRLHVLLLSTFGLDDDAVGDTIDGDELDAIRCRLDATDARALVDAGLT</sequence>
<dbReference type="EMBL" id="VJMH01006767">
    <property type="protein sequence ID" value="KAF0688093.1"/>
    <property type="molecule type" value="Genomic_DNA"/>
</dbReference>
<feature type="region of interest" description="Disordered" evidence="1">
    <location>
        <begin position="1"/>
        <end position="33"/>
    </location>
</feature>